<keyword evidence="1" id="KW-0175">Coiled coil</keyword>
<proteinExistence type="predicted"/>
<feature type="coiled-coil region" evidence="1">
    <location>
        <begin position="143"/>
        <end position="177"/>
    </location>
</feature>
<dbReference type="EMBL" id="HBGW01006922">
    <property type="protein sequence ID" value="CAD9501628.1"/>
    <property type="molecule type" value="Transcribed_RNA"/>
</dbReference>
<gene>
    <name evidence="2" type="ORF">BRAN1462_LOCUS4517</name>
</gene>
<reference evidence="2" key="1">
    <citation type="submission" date="2021-01" db="EMBL/GenBank/DDBJ databases">
        <authorList>
            <person name="Corre E."/>
            <person name="Pelletier E."/>
            <person name="Niang G."/>
            <person name="Scheremetjew M."/>
            <person name="Finn R."/>
            <person name="Kale V."/>
            <person name="Holt S."/>
            <person name="Cochrane G."/>
            <person name="Meng A."/>
            <person name="Brown T."/>
            <person name="Cohen L."/>
        </authorList>
    </citation>
    <scope>NUCLEOTIDE SEQUENCE</scope>
    <source>
        <strain evidence="2">RCC3387</strain>
    </source>
</reference>
<name>A0A7S2HWX8_9DINO</name>
<accession>A0A7S2HWX8</accession>
<evidence type="ECO:0000256" key="1">
    <source>
        <dbReference type="SAM" id="Coils"/>
    </source>
</evidence>
<protein>
    <submittedName>
        <fullName evidence="2">Uncharacterized protein</fullName>
    </submittedName>
</protein>
<evidence type="ECO:0000313" key="2">
    <source>
        <dbReference type="EMBL" id="CAD9501628.1"/>
    </source>
</evidence>
<dbReference type="AlphaFoldDB" id="A0A7S2HWX8"/>
<sequence length="230" mass="26582">MIQQPLASYGVTAATGSTGSTQALPKHVQSDLEIQRLCDRYQQQLAELNACHSLLTVDQERLASMLAPYVNARGLLVMEAPDPDVLLFKQGLDLRLQQFEEDCKLIQATERALQQKIDEAATDYEQAMYGLAMSTDSRIFKRLREQQRQIELQQQEIDQTRFEKEVLQEETRRLREMTHRSAVAQYAKKREDDMWQLPRLHHMYETQNLAPPMPGTAEQVLFSREGQGRF</sequence>
<organism evidence="2">
    <name type="scientific">Zooxanthella nutricula</name>
    <dbReference type="NCBI Taxonomy" id="1333877"/>
    <lineage>
        <taxon>Eukaryota</taxon>
        <taxon>Sar</taxon>
        <taxon>Alveolata</taxon>
        <taxon>Dinophyceae</taxon>
        <taxon>Peridiniales</taxon>
        <taxon>Peridiniales incertae sedis</taxon>
        <taxon>Zooxanthella</taxon>
    </lineage>
</organism>